<dbReference type="InterPro" id="IPR005546">
    <property type="entry name" value="Autotransporte_beta"/>
</dbReference>
<feature type="domain" description="Autotransporter" evidence="2">
    <location>
        <begin position="833"/>
        <end position="1109"/>
    </location>
</feature>
<dbReference type="NCBIfam" id="TIGR04393">
    <property type="entry name" value="rpt_T5SS_PEPC"/>
    <property type="match status" value="5"/>
</dbReference>
<dbReference type="InterPro" id="IPR036709">
    <property type="entry name" value="Autotransporte_beta_dom_sf"/>
</dbReference>
<keyword evidence="4" id="KW-1185">Reference proteome</keyword>
<feature type="chain" id="PRO_5047334246" evidence="1">
    <location>
        <begin position="29"/>
        <end position="1109"/>
    </location>
</feature>
<dbReference type="SMART" id="SM00869">
    <property type="entry name" value="Autotransporter"/>
    <property type="match status" value="1"/>
</dbReference>
<dbReference type="SUPFAM" id="SSF103515">
    <property type="entry name" value="Autotransporter"/>
    <property type="match status" value="1"/>
</dbReference>
<evidence type="ECO:0000313" key="4">
    <source>
        <dbReference type="Proteomes" id="UP001431784"/>
    </source>
</evidence>
<dbReference type="RefSeq" id="WP_274351762.1">
    <property type="nucleotide sequence ID" value="NZ_JAQZSM010000005.1"/>
</dbReference>
<dbReference type="Proteomes" id="UP001431784">
    <property type="component" value="Unassembled WGS sequence"/>
</dbReference>
<gene>
    <name evidence="3" type="ORF">PUT78_08190</name>
</gene>
<dbReference type="NCBIfam" id="TIGR01414">
    <property type="entry name" value="autotrans_barl"/>
    <property type="match status" value="1"/>
</dbReference>
<evidence type="ECO:0000313" key="3">
    <source>
        <dbReference type="EMBL" id="MDD7971077.1"/>
    </source>
</evidence>
<feature type="signal peptide" evidence="1">
    <location>
        <begin position="1"/>
        <end position="28"/>
    </location>
</feature>
<protein>
    <submittedName>
        <fullName evidence="3">Autotransporter domain-containing protein</fullName>
    </submittedName>
</protein>
<reference evidence="3" key="1">
    <citation type="submission" date="2023-02" db="EMBL/GenBank/DDBJ databases">
        <title>Description of Roseinatronobacter alkalisoli sp. nov., an alkaliphilic bacerium isolated from soda soil.</title>
        <authorList>
            <person name="Wei W."/>
        </authorList>
    </citation>
    <scope>NUCLEOTIDE SEQUENCE</scope>
    <source>
        <strain evidence="3">HJB301</strain>
    </source>
</reference>
<name>A0ABT5T7I3_9RHOB</name>
<keyword evidence="1" id="KW-0732">Signal</keyword>
<dbReference type="InterPro" id="IPR006315">
    <property type="entry name" value="OM_autotransptr_brl_dom"/>
</dbReference>
<accession>A0ABT5T7I3</accession>
<dbReference type="PROSITE" id="PS51208">
    <property type="entry name" value="AUTOTRANSPORTER"/>
    <property type="match status" value="1"/>
</dbReference>
<organism evidence="3 4">
    <name type="scientific">Roseinatronobacter alkalisoli</name>
    <dbReference type="NCBI Taxonomy" id="3028235"/>
    <lineage>
        <taxon>Bacteria</taxon>
        <taxon>Pseudomonadati</taxon>
        <taxon>Pseudomonadota</taxon>
        <taxon>Alphaproteobacteria</taxon>
        <taxon>Rhodobacterales</taxon>
        <taxon>Paracoccaceae</taxon>
        <taxon>Roseinatronobacter</taxon>
    </lineage>
</organism>
<dbReference type="Gene3D" id="2.40.128.130">
    <property type="entry name" value="Autotransporter beta-domain"/>
    <property type="match status" value="1"/>
</dbReference>
<dbReference type="Pfam" id="PF03797">
    <property type="entry name" value="Autotransporter"/>
    <property type="match status" value="1"/>
</dbReference>
<sequence>MTMISSALSGKSGSFGLACTLLVTTALAAQPVRAQVEWEGTVNNDWFDPGNWGGSAVPGAGDTVAINIPPPQAPVIAVPGAQSGAIAIGSTGGGGLLIEAGGALQTLGASAHIGQLSGAVGTATIAGEWDIDGVLFVGSEGTGEASITGGGVVTSAAGAIGGSGIIGGANGTGQVFVAGAGAQLLLTSPSAQLTVGNLGTGQLTVLNDAEVLASGSVHVGIGATGSGSISLGDAELQVSDTLIIGLNGGSGDISASGASTVSAHAMIIGGGEGSSGSATVSGGTSLNTTATLLVGSHGGTGSLTVGPGGEVNAAGLGAALGWQAGSVGAASFFDGGQMNVGGDFIIGLEGIGNLSVTEGGVVRTSDTTVLGLAGDGLGIVAIRDAGSAMIASGTSYIGQLGQGDIMIGDGGALVTAGETFLGEFAGGLGIMTVDGAASRWFADGGVTLGFEGTGILNIQNGGVVTGSAGHANFYLGEEVGGEGHVLVGNGVLDATDIEIGHSGFGSVTLGAGANANSTGVVIGAATGGEGVVALGDGSRWENNGDFAVGGSGHGTLIIDEGGMLINGIFLPGDVTVAAGAGSSGTVIVNGLLDAGVNDIMVNAGGLLGGSGNLIGNTFIAGGTVAPGNSIGTLNIAGDITFGPGTVYEVEVNAAGDSDLIHATGTATPDGGTVLVLPYPDFILETPYTIITADGGIAGAGFDEAIFAADSLFITPLLSDDANNIYLMLSQTVDFADVALTRNQSAAASGIQSVGSGAMFNAVAALGDADEARAAFDAGSGEIHVSAKSALIGDSRFIRYAANDRLRGAFATVGASRAPGLAYGTGNTPGLAAHGHGRAVFWGHGFGARGSISSEGNAARLTRSTGGVLIGADIPVGDWRVGILGGYSRSKFEIRDRVSSGTSSNYHLGVYGGTEWGNLAFRAGVAYTWHNLEFDRAVAFTGFADRLSASYSARMVQGFGELGYGIDIGTDTWLEPFANLAHVHLRTKGFAEQGGAAALSGAGGGTGVTFTTLGVRGEHNVGFGNRSATLRGMIGWQHAFGDITPLGTHALAGGNAFSIAGVPIARNSGIVEAGVDVNLGRNATFGFSYHGRIAGGTRDHGFRADLSMRF</sequence>
<evidence type="ECO:0000256" key="1">
    <source>
        <dbReference type="SAM" id="SignalP"/>
    </source>
</evidence>
<evidence type="ECO:0000259" key="2">
    <source>
        <dbReference type="PROSITE" id="PS51208"/>
    </source>
</evidence>
<dbReference type="EMBL" id="JAQZSM010000005">
    <property type="protein sequence ID" value="MDD7971077.1"/>
    <property type="molecule type" value="Genomic_DNA"/>
</dbReference>
<comment type="caution">
    <text evidence="3">The sequence shown here is derived from an EMBL/GenBank/DDBJ whole genome shotgun (WGS) entry which is preliminary data.</text>
</comment>
<proteinExistence type="predicted"/>
<dbReference type="InterPro" id="IPR030895">
    <property type="entry name" value="T5SS_PEPC_rpt"/>
</dbReference>